<gene>
    <name evidence="2" type="ORF">E2C01_072999</name>
</gene>
<dbReference type="AlphaFoldDB" id="A0A5B7HZK7"/>
<reference evidence="2 3" key="1">
    <citation type="submission" date="2019-05" db="EMBL/GenBank/DDBJ databases">
        <title>Another draft genome of Portunus trituberculatus and its Hox gene families provides insights of decapod evolution.</title>
        <authorList>
            <person name="Jeong J.-H."/>
            <person name="Song I."/>
            <person name="Kim S."/>
            <person name="Choi T."/>
            <person name="Kim D."/>
            <person name="Ryu S."/>
            <person name="Kim W."/>
        </authorList>
    </citation>
    <scope>NUCLEOTIDE SEQUENCE [LARGE SCALE GENOMIC DNA]</scope>
    <source>
        <tissue evidence="2">Muscle</tissue>
    </source>
</reference>
<comment type="caution">
    <text evidence="2">The sequence shown here is derived from an EMBL/GenBank/DDBJ whole genome shotgun (WGS) entry which is preliminary data.</text>
</comment>
<accession>A0A5B7HZK7</accession>
<feature type="compositionally biased region" description="Basic and acidic residues" evidence="1">
    <location>
        <begin position="101"/>
        <end position="120"/>
    </location>
</feature>
<protein>
    <submittedName>
        <fullName evidence="2">Uncharacterized protein</fullName>
    </submittedName>
</protein>
<dbReference type="EMBL" id="VSRR010048628">
    <property type="protein sequence ID" value="MPC78511.1"/>
    <property type="molecule type" value="Genomic_DNA"/>
</dbReference>
<feature type="compositionally biased region" description="Basic and acidic residues" evidence="1">
    <location>
        <begin position="181"/>
        <end position="192"/>
    </location>
</feature>
<evidence type="ECO:0000256" key="1">
    <source>
        <dbReference type="SAM" id="MobiDB-lite"/>
    </source>
</evidence>
<evidence type="ECO:0000313" key="2">
    <source>
        <dbReference type="EMBL" id="MPC78511.1"/>
    </source>
</evidence>
<feature type="region of interest" description="Disordered" evidence="1">
    <location>
        <begin position="101"/>
        <end position="121"/>
    </location>
</feature>
<name>A0A5B7HZK7_PORTR</name>
<dbReference type="Proteomes" id="UP000324222">
    <property type="component" value="Unassembled WGS sequence"/>
</dbReference>
<feature type="region of interest" description="Disordered" evidence="1">
    <location>
        <begin position="160"/>
        <end position="192"/>
    </location>
</feature>
<proteinExistence type="predicted"/>
<keyword evidence="3" id="KW-1185">Reference proteome</keyword>
<evidence type="ECO:0000313" key="3">
    <source>
        <dbReference type="Proteomes" id="UP000324222"/>
    </source>
</evidence>
<sequence length="192" mass="20958">MCPSSVQNVRKMRYSSNMVLFTLFGSTVPDRVNIVLILGQCPRYRLEQDILQFANNQYISLGSARRELLYRQKAGTVSPKPLKGLTKRHCGSAESIDLAQPKESKVSPGVHVRDSSRDRSAMVAPVVSVQPCVTPSVSDRASCDDVLSMETSDDIVTAVHRGHTVSKSAVQPDPRLPMTGKSDDVSHHSPVG</sequence>
<organism evidence="2 3">
    <name type="scientific">Portunus trituberculatus</name>
    <name type="common">Swimming crab</name>
    <name type="synonym">Neptunus trituberculatus</name>
    <dbReference type="NCBI Taxonomy" id="210409"/>
    <lineage>
        <taxon>Eukaryota</taxon>
        <taxon>Metazoa</taxon>
        <taxon>Ecdysozoa</taxon>
        <taxon>Arthropoda</taxon>
        <taxon>Crustacea</taxon>
        <taxon>Multicrustacea</taxon>
        <taxon>Malacostraca</taxon>
        <taxon>Eumalacostraca</taxon>
        <taxon>Eucarida</taxon>
        <taxon>Decapoda</taxon>
        <taxon>Pleocyemata</taxon>
        <taxon>Brachyura</taxon>
        <taxon>Eubrachyura</taxon>
        <taxon>Portunoidea</taxon>
        <taxon>Portunidae</taxon>
        <taxon>Portuninae</taxon>
        <taxon>Portunus</taxon>
    </lineage>
</organism>